<dbReference type="GO" id="GO:0061700">
    <property type="term" value="C:GATOR2 complex"/>
    <property type="evidence" value="ECO:0007669"/>
    <property type="project" value="TreeGrafter"/>
</dbReference>
<feature type="repeat" description="WD" evidence="6">
    <location>
        <begin position="162"/>
        <end position="204"/>
    </location>
</feature>
<evidence type="ECO:0000313" key="9">
    <source>
        <dbReference type="Proteomes" id="UP000076532"/>
    </source>
</evidence>
<feature type="region of interest" description="Disordered" evidence="7">
    <location>
        <begin position="620"/>
        <end position="908"/>
    </location>
</feature>
<dbReference type="EMBL" id="KV417497">
    <property type="protein sequence ID" value="KZP29787.1"/>
    <property type="molecule type" value="Genomic_DNA"/>
</dbReference>
<evidence type="ECO:0000313" key="8">
    <source>
        <dbReference type="EMBL" id="KZP29787.1"/>
    </source>
</evidence>
<evidence type="ECO:0000256" key="2">
    <source>
        <dbReference type="ARBA" id="ARBA00022723"/>
    </source>
</evidence>
<feature type="compositionally biased region" description="Low complexity" evidence="7">
    <location>
        <begin position="680"/>
        <end position="694"/>
    </location>
</feature>
<dbReference type="PANTHER" id="PTHR46200">
    <property type="entry name" value="GATOR COMPLEX PROTEIN WDR24"/>
    <property type="match status" value="1"/>
</dbReference>
<evidence type="ECO:0000256" key="7">
    <source>
        <dbReference type="SAM" id="MobiDB-lite"/>
    </source>
</evidence>
<dbReference type="SMART" id="SM00320">
    <property type="entry name" value="WD40"/>
    <property type="match status" value="4"/>
</dbReference>
<dbReference type="GO" id="GO:0005829">
    <property type="term" value="C:cytosol"/>
    <property type="evidence" value="ECO:0007669"/>
    <property type="project" value="TreeGrafter"/>
</dbReference>
<dbReference type="InterPro" id="IPR001680">
    <property type="entry name" value="WD40_rpt"/>
</dbReference>
<dbReference type="InterPro" id="IPR019775">
    <property type="entry name" value="WD40_repeat_CS"/>
</dbReference>
<feature type="region of interest" description="Disordered" evidence="7">
    <location>
        <begin position="66"/>
        <end position="99"/>
    </location>
</feature>
<accession>A0A166SSV1</accession>
<evidence type="ECO:0000256" key="3">
    <source>
        <dbReference type="ARBA" id="ARBA00022737"/>
    </source>
</evidence>
<proteinExistence type="predicted"/>
<dbReference type="STRING" id="436010.A0A166SSV1"/>
<dbReference type="GO" id="GO:0005774">
    <property type="term" value="C:vacuolar membrane"/>
    <property type="evidence" value="ECO:0007669"/>
    <property type="project" value="TreeGrafter"/>
</dbReference>
<dbReference type="InterPro" id="IPR036322">
    <property type="entry name" value="WD40_repeat_dom_sf"/>
</dbReference>
<feature type="region of interest" description="Disordered" evidence="7">
    <location>
        <begin position="1105"/>
        <end position="1138"/>
    </location>
</feature>
<dbReference type="GO" id="GO:1904263">
    <property type="term" value="P:positive regulation of TORC1 signaling"/>
    <property type="evidence" value="ECO:0007669"/>
    <property type="project" value="TreeGrafter"/>
</dbReference>
<evidence type="ECO:0000256" key="6">
    <source>
        <dbReference type="PROSITE-ProRule" id="PRU00221"/>
    </source>
</evidence>
<dbReference type="PANTHER" id="PTHR46200:SF1">
    <property type="entry name" value="GATOR COMPLEX PROTEIN WDR24"/>
    <property type="match status" value="1"/>
</dbReference>
<dbReference type="PROSITE" id="PS50082">
    <property type="entry name" value="WD_REPEATS_2"/>
    <property type="match status" value="2"/>
</dbReference>
<feature type="region of interest" description="Disordered" evidence="7">
    <location>
        <begin position="265"/>
        <end position="287"/>
    </location>
</feature>
<feature type="compositionally biased region" description="Polar residues" evidence="7">
    <location>
        <begin position="630"/>
        <end position="654"/>
    </location>
</feature>
<dbReference type="PROSITE" id="PS50294">
    <property type="entry name" value="WD_REPEATS_REGION"/>
    <property type="match status" value="1"/>
</dbReference>
<dbReference type="InterPro" id="IPR020472">
    <property type="entry name" value="WD40_PAC1"/>
</dbReference>
<feature type="compositionally biased region" description="Polar residues" evidence="7">
    <location>
        <begin position="695"/>
        <end position="707"/>
    </location>
</feature>
<dbReference type="OrthoDB" id="60955at2759"/>
<evidence type="ECO:0000256" key="4">
    <source>
        <dbReference type="ARBA" id="ARBA00022771"/>
    </source>
</evidence>
<dbReference type="InterPro" id="IPR037590">
    <property type="entry name" value="WDR24"/>
</dbReference>
<dbReference type="Pfam" id="PF00400">
    <property type="entry name" value="WD40"/>
    <property type="match status" value="2"/>
</dbReference>
<organism evidence="8 9">
    <name type="scientific">Athelia psychrophila</name>
    <dbReference type="NCBI Taxonomy" id="1759441"/>
    <lineage>
        <taxon>Eukaryota</taxon>
        <taxon>Fungi</taxon>
        <taxon>Dikarya</taxon>
        <taxon>Basidiomycota</taxon>
        <taxon>Agaricomycotina</taxon>
        <taxon>Agaricomycetes</taxon>
        <taxon>Agaricomycetidae</taxon>
        <taxon>Atheliales</taxon>
        <taxon>Atheliaceae</taxon>
        <taxon>Athelia</taxon>
    </lineage>
</organism>
<sequence length="1177" mass="127900">MYSDQRTHTTGPLCSVRLPRVSSTGGGCIAKSPNTDEKGSDGNGHGRRLAVAGRESLRIIRVSEPVEGDFTPGPRRPLSGTESSIRDGTVPNHKSTTSKTGFRVDASRNLWNGSGLKVDSALTDIAWGCGPFSNKLMTSARNGELMMWDLHKSGSTKLERRLKDHARSINVLAVSTLLQYYCVTGSSDGYVRVWDMRDFTKSMMKIHHPTCVRSLVFSTSASTSAHIGVGLDNGSIYRWDLKMGSIRHLDRLPIAHQGPVLTLDWSNAPSSSKRNERAPIGPEESEDEHIYSSGWMVSGGLDRTVKVWDISSAHIPQKPVYTLHPPFPVRRARWRPGYDCEVVLVSNDESGTASGDNPSAGASASADMPFGCGGRAGQKGGDSVEIWDVRKSWLPKWTVAGSAIEGGVTDIEFCDPHTLWAQHPTGSFSQLDVRASHKPVDSVPRASVTWEAGGSLAFIAGKKGRWEIPYDDIHPDRVLTQERRLVLKLKGLGDPQNIPTSQTFGMYARESTLRDADALAKLARRYVLEGMDRMSICAHNAEAAYEVGKEQFAQAWLLAGSLLSDIVPLPTPPPTPPRYAASVIPHLPHSLSAPAAIPHAHTIGRPSLDHPGRAVFTEPIPRKNILPGEQGQSSASPSRTASRLATPASSNPTSPHRGHVSLPPSTPVPRRPSALDRRTSSTTASSSSPRRMSSFNSQGRPSVSSLNVEGDSPKGRSSHRHVGEGALDDSDSSGSDEHQTNGGSSDEESGLRPLISPYQSTRVMPATPSPLSHVAVHQHWSEGEEDADEGDEASPSPGSTDTESGGSDAEARIGRTSPRASRSKRNSRMTRSRSSTVASLPASSLLQIRKPPLIKQDSGSSVRTVHAGDVVPVPEEVEFGSKGRDSTMSPRSRKRQSHGASSEYMPNTPEVLAETRQISPERVLKMEEKRWLKITAEEAKYRELGWNTLRDALDQFADDGDVQMCAMLSLVVPEELHITKQRIARFVESYVDLLTHLRIFTSAAYIRKFSGVEDVRSATQMDTTIYTSCGRCRKSILVSSASLKPGHPPGPYAHCQSCQSTIKCSICNLPVRALIFQCSVCNHGGHQECYRRYYMHRPMVDVALTSPTSNETRGRSVVRHHSRGRESEANNDSLAGEPESVEVMTMSRSNTLSGHQCAAGCGHFCWAATGVLDNNDA</sequence>
<dbReference type="AlphaFoldDB" id="A0A166SSV1"/>
<dbReference type="InterPro" id="IPR015943">
    <property type="entry name" value="WD40/YVTN_repeat-like_dom_sf"/>
</dbReference>
<feature type="region of interest" description="Disordered" evidence="7">
    <location>
        <begin position="1"/>
        <end position="47"/>
    </location>
</feature>
<reference evidence="8 9" key="1">
    <citation type="journal article" date="2016" name="Mol. Biol. Evol.">
        <title>Comparative Genomics of Early-Diverging Mushroom-Forming Fungi Provides Insights into the Origins of Lignocellulose Decay Capabilities.</title>
        <authorList>
            <person name="Nagy L.G."/>
            <person name="Riley R."/>
            <person name="Tritt A."/>
            <person name="Adam C."/>
            <person name="Daum C."/>
            <person name="Floudas D."/>
            <person name="Sun H."/>
            <person name="Yadav J.S."/>
            <person name="Pangilinan J."/>
            <person name="Larsson K.H."/>
            <person name="Matsuura K."/>
            <person name="Barry K."/>
            <person name="Labutti K."/>
            <person name="Kuo R."/>
            <person name="Ohm R.A."/>
            <person name="Bhattacharya S.S."/>
            <person name="Shirouzu T."/>
            <person name="Yoshinaga Y."/>
            <person name="Martin F.M."/>
            <person name="Grigoriev I.V."/>
            <person name="Hibbett D.S."/>
        </authorList>
    </citation>
    <scope>NUCLEOTIDE SEQUENCE [LARGE SCALE GENOMIC DNA]</scope>
    <source>
        <strain evidence="8 9">CBS 109695</strain>
    </source>
</reference>
<keyword evidence="5" id="KW-0862">Zinc</keyword>
<keyword evidence="1 6" id="KW-0853">WD repeat</keyword>
<dbReference type="PRINTS" id="PR00320">
    <property type="entry name" value="GPROTEINBRPT"/>
</dbReference>
<keyword evidence="4" id="KW-0863">Zinc-finger</keyword>
<keyword evidence="9" id="KW-1185">Reference proteome</keyword>
<dbReference type="Gene3D" id="2.130.10.10">
    <property type="entry name" value="YVTN repeat-like/Quinoprotein amine dehydrogenase"/>
    <property type="match status" value="1"/>
</dbReference>
<dbReference type="PROSITE" id="PS00678">
    <property type="entry name" value="WD_REPEATS_1"/>
    <property type="match status" value="2"/>
</dbReference>
<evidence type="ECO:0000256" key="1">
    <source>
        <dbReference type="ARBA" id="ARBA00022574"/>
    </source>
</evidence>
<feature type="compositionally biased region" description="Basic residues" evidence="7">
    <location>
        <begin position="821"/>
        <end position="831"/>
    </location>
</feature>
<feature type="compositionally biased region" description="Polar residues" evidence="7">
    <location>
        <begin position="796"/>
        <end position="805"/>
    </location>
</feature>
<feature type="compositionally biased region" description="Acidic residues" evidence="7">
    <location>
        <begin position="783"/>
        <end position="792"/>
    </location>
</feature>
<dbReference type="SUPFAM" id="SSF50978">
    <property type="entry name" value="WD40 repeat-like"/>
    <property type="match status" value="1"/>
</dbReference>
<keyword evidence="3" id="KW-0677">Repeat</keyword>
<dbReference type="Proteomes" id="UP000076532">
    <property type="component" value="Unassembled WGS sequence"/>
</dbReference>
<keyword evidence="2" id="KW-0479">Metal-binding</keyword>
<feature type="compositionally biased region" description="Polar residues" evidence="7">
    <location>
        <begin position="836"/>
        <end position="846"/>
    </location>
</feature>
<gene>
    <name evidence="8" type="ORF">FIBSPDRAFT_917354</name>
</gene>
<protein>
    <submittedName>
        <fullName evidence="8">Uncharacterized protein</fullName>
    </submittedName>
</protein>
<feature type="repeat" description="WD" evidence="6">
    <location>
        <begin position="296"/>
        <end position="318"/>
    </location>
</feature>
<name>A0A166SSV1_9AGAM</name>
<dbReference type="GO" id="GO:0016239">
    <property type="term" value="P:positive regulation of macroautophagy"/>
    <property type="evidence" value="ECO:0007669"/>
    <property type="project" value="TreeGrafter"/>
</dbReference>
<dbReference type="GO" id="GO:0008270">
    <property type="term" value="F:zinc ion binding"/>
    <property type="evidence" value="ECO:0007669"/>
    <property type="project" value="UniProtKB-KW"/>
</dbReference>
<evidence type="ECO:0000256" key="5">
    <source>
        <dbReference type="ARBA" id="ARBA00022833"/>
    </source>
</evidence>